<organism evidence="1 2">
    <name type="scientific">Paracoccus methylarcula</name>
    <dbReference type="NCBI Taxonomy" id="72022"/>
    <lineage>
        <taxon>Bacteria</taxon>
        <taxon>Pseudomonadati</taxon>
        <taxon>Pseudomonadota</taxon>
        <taxon>Alphaproteobacteria</taxon>
        <taxon>Rhodobacterales</taxon>
        <taxon>Paracoccaceae</taxon>
        <taxon>Paracoccus</taxon>
    </lineage>
</organism>
<dbReference type="Pfam" id="PF05045">
    <property type="entry name" value="RgpF"/>
    <property type="match status" value="1"/>
</dbReference>
<name>A0A422QS22_9RHOB</name>
<evidence type="ECO:0000313" key="2">
    <source>
        <dbReference type="Proteomes" id="UP000238137"/>
    </source>
</evidence>
<gene>
    <name evidence="1" type="ORF">A7A09_020245</name>
</gene>
<sequence>MLKRYFRPSHVSIVFHIFYEDVALNIIARLRNFRAKHKVYVTHSHDLSPEIMMALAKLTAPVRFLKVENIGMDVYPFLAAMEHFDLYNAGIICKLHTKRGEDIVGETWQSELFDSVLGNGARLGKNIEFMKANPQLLLVGADSTYLSAHKAMKDNFRNVSDINRTSLHADLEQDWGFFAGTIFIARSTIFKPLPPASMIRNNFSIGSTRGDGEYAHAYERIFGLLPRKFLGQVATVTPSWRGETISMTPSPSSELISRIMKDIHAASLLRNRDAV</sequence>
<protein>
    <recommendedName>
        <fullName evidence="3">Glycosyl transferase</fullName>
    </recommendedName>
</protein>
<dbReference type="OrthoDB" id="5291101at2"/>
<keyword evidence="2" id="KW-1185">Reference proteome</keyword>
<dbReference type="AlphaFoldDB" id="A0A422QS22"/>
<dbReference type="InterPro" id="IPR007739">
    <property type="entry name" value="RgpF"/>
</dbReference>
<proteinExistence type="predicted"/>
<dbReference type="Proteomes" id="UP000238137">
    <property type="component" value="Unassembled WGS sequence"/>
</dbReference>
<dbReference type="RefSeq" id="WP_106693090.1">
    <property type="nucleotide sequence ID" value="NZ_PXNQ02000021.1"/>
</dbReference>
<reference evidence="1" key="1">
    <citation type="submission" date="2018-05" db="EMBL/GenBank/DDBJ databases">
        <title>Reclassification of Methylarcula marina and Methylarcula terricola as Paracoccus methylarcula sp.nov., comb.nov. and Paracoccus terricola comb.nov.</title>
        <authorList>
            <person name="Shmareva M.N."/>
            <person name="Doronina N.V."/>
            <person name="Vasilenko O.V."/>
            <person name="Tarlachkov S.V."/>
            <person name="Trotsenko Y.A."/>
        </authorList>
    </citation>
    <scope>NUCLEOTIDE SEQUENCE [LARGE SCALE GENOMIC DNA]</scope>
    <source>
        <strain evidence="1">VKM B-2159</strain>
    </source>
</reference>
<evidence type="ECO:0008006" key="3">
    <source>
        <dbReference type="Google" id="ProtNLM"/>
    </source>
</evidence>
<dbReference type="EMBL" id="PXNQ02000021">
    <property type="protein sequence ID" value="RNF32794.1"/>
    <property type="molecule type" value="Genomic_DNA"/>
</dbReference>
<accession>A0A422QS22</accession>
<comment type="caution">
    <text evidence="1">The sequence shown here is derived from an EMBL/GenBank/DDBJ whole genome shotgun (WGS) entry which is preliminary data.</text>
</comment>
<evidence type="ECO:0000313" key="1">
    <source>
        <dbReference type="EMBL" id="RNF32794.1"/>
    </source>
</evidence>